<organism evidence="8 9">
    <name type="scientific">Bacteroides faecalis</name>
    <dbReference type="NCBI Taxonomy" id="2447885"/>
    <lineage>
        <taxon>Bacteria</taxon>
        <taxon>Pseudomonadati</taxon>
        <taxon>Bacteroidota</taxon>
        <taxon>Bacteroidia</taxon>
        <taxon>Bacteroidales</taxon>
        <taxon>Bacteroidaceae</taxon>
        <taxon>Bacteroides</taxon>
    </lineage>
</organism>
<dbReference type="GO" id="GO:0006508">
    <property type="term" value="P:proteolysis"/>
    <property type="evidence" value="ECO:0007669"/>
    <property type="project" value="UniProtKB-KW"/>
</dbReference>
<name>A0A401LRV9_9BACE</name>
<evidence type="ECO:0000256" key="2">
    <source>
        <dbReference type="ARBA" id="ARBA00022692"/>
    </source>
</evidence>
<feature type="compositionally biased region" description="Acidic residues" evidence="5">
    <location>
        <begin position="204"/>
        <end position="235"/>
    </location>
</feature>
<comment type="caution">
    <text evidence="8">The sequence shown here is derived from an EMBL/GenBank/DDBJ whole genome shotgun (WGS) entry which is preliminary data.</text>
</comment>
<feature type="transmembrane region" description="Helical" evidence="6">
    <location>
        <begin position="21"/>
        <end position="44"/>
    </location>
</feature>
<dbReference type="EMBL" id="BHWB01000003">
    <property type="protein sequence ID" value="GCB34229.1"/>
    <property type="molecule type" value="Genomic_DNA"/>
</dbReference>
<dbReference type="PANTHER" id="PTHR43731:SF9">
    <property type="entry name" value="SLR1461 PROTEIN"/>
    <property type="match status" value="1"/>
</dbReference>
<dbReference type="InterPro" id="IPR035952">
    <property type="entry name" value="Rhomboid-like_sf"/>
</dbReference>
<feature type="transmembrane region" description="Helical" evidence="6">
    <location>
        <begin position="147"/>
        <end position="166"/>
    </location>
</feature>
<dbReference type="Proteomes" id="UP000288079">
    <property type="component" value="Unassembled WGS sequence"/>
</dbReference>
<feature type="transmembrane region" description="Helical" evidence="6">
    <location>
        <begin position="122"/>
        <end position="140"/>
    </location>
</feature>
<evidence type="ECO:0000256" key="4">
    <source>
        <dbReference type="ARBA" id="ARBA00023136"/>
    </source>
</evidence>
<feature type="transmembrane region" description="Helical" evidence="6">
    <location>
        <begin position="75"/>
        <end position="93"/>
    </location>
</feature>
<gene>
    <name evidence="8" type="ORF">KGMB02408_11740</name>
</gene>
<evidence type="ECO:0000313" key="8">
    <source>
        <dbReference type="EMBL" id="GCB34229.1"/>
    </source>
</evidence>
<keyword evidence="9" id="KW-1185">Reference proteome</keyword>
<dbReference type="InterPro" id="IPR022764">
    <property type="entry name" value="Peptidase_S54_rhomboid_dom"/>
</dbReference>
<keyword evidence="4 6" id="KW-0472">Membrane</keyword>
<proteinExistence type="predicted"/>
<evidence type="ECO:0000256" key="6">
    <source>
        <dbReference type="SAM" id="Phobius"/>
    </source>
</evidence>
<feature type="transmembrane region" description="Helical" evidence="6">
    <location>
        <begin position="178"/>
        <end position="196"/>
    </location>
</feature>
<protein>
    <submittedName>
        <fullName evidence="8">Rhomboid family intramembrane serine protease</fullName>
    </submittedName>
</protein>
<dbReference type="Pfam" id="PF01694">
    <property type="entry name" value="Rhomboid"/>
    <property type="match status" value="1"/>
</dbReference>
<accession>A0A401LRV9</accession>
<dbReference type="InterPro" id="IPR050925">
    <property type="entry name" value="Rhomboid_protease_S54"/>
</dbReference>
<feature type="region of interest" description="Disordered" evidence="5">
    <location>
        <begin position="202"/>
        <end position="235"/>
    </location>
</feature>
<sequence length="235" mass="26886">MRKISKEKNVMKQDIQRIMLAAARSLFLIFILYLLKTIEVGMGWDFSHLGVYPMEKRGVIGILTHPLIHSGFSHLLANTLPLFFLSWCLFYFYREISGRIFILIWLGSGILTFFIGKPGWHIGASGLVYGLAFFLFFSGILRKYVPLIAISLLVTFLYGGIVWHMFPYFSPANMSWEGHLSGGIMGALCAFAFINYGPQRPDPFADENEIEEEDLEKESFEEETEKNDKEDTESL</sequence>
<comment type="subcellular location">
    <subcellularLocation>
        <location evidence="1">Membrane</location>
        <topology evidence="1">Multi-pass membrane protein</topology>
    </subcellularLocation>
</comment>
<evidence type="ECO:0000259" key="7">
    <source>
        <dbReference type="Pfam" id="PF01694"/>
    </source>
</evidence>
<dbReference type="Gene3D" id="1.20.1540.10">
    <property type="entry name" value="Rhomboid-like"/>
    <property type="match status" value="1"/>
</dbReference>
<dbReference type="GO" id="GO:0004252">
    <property type="term" value="F:serine-type endopeptidase activity"/>
    <property type="evidence" value="ECO:0007669"/>
    <property type="project" value="InterPro"/>
</dbReference>
<evidence type="ECO:0000256" key="3">
    <source>
        <dbReference type="ARBA" id="ARBA00022989"/>
    </source>
</evidence>
<feature type="domain" description="Peptidase S54 rhomboid" evidence="7">
    <location>
        <begin position="59"/>
        <end position="194"/>
    </location>
</feature>
<dbReference type="PANTHER" id="PTHR43731">
    <property type="entry name" value="RHOMBOID PROTEASE"/>
    <property type="match status" value="1"/>
</dbReference>
<evidence type="ECO:0000313" key="9">
    <source>
        <dbReference type="Proteomes" id="UP000288079"/>
    </source>
</evidence>
<keyword evidence="2 6" id="KW-0812">Transmembrane</keyword>
<evidence type="ECO:0000256" key="1">
    <source>
        <dbReference type="ARBA" id="ARBA00004141"/>
    </source>
</evidence>
<keyword evidence="8" id="KW-0378">Hydrolase</keyword>
<dbReference type="AlphaFoldDB" id="A0A401LRV9"/>
<feature type="transmembrane region" description="Helical" evidence="6">
    <location>
        <begin position="100"/>
        <end position="116"/>
    </location>
</feature>
<evidence type="ECO:0000256" key="5">
    <source>
        <dbReference type="SAM" id="MobiDB-lite"/>
    </source>
</evidence>
<dbReference type="SUPFAM" id="SSF144091">
    <property type="entry name" value="Rhomboid-like"/>
    <property type="match status" value="1"/>
</dbReference>
<dbReference type="GO" id="GO:0016020">
    <property type="term" value="C:membrane"/>
    <property type="evidence" value="ECO:0007669"/>
    <property type="project" value="UniProtKB-SubCell"/>
</dbReference>
<reference evidence="8 9" key="1">
    <citation type="submission" date="2018-10" db="EMBL/GenBank/DDBJ databases">
        <title>Draft Genome Sequence of Bacteroides sp. KCTC 15687.</title>
        <authorList>
            <person name="Yu S.Y."/>
            <person name="Kim J.S."/>
            <person name="Oh B.S."/>
            <person name="Park S.H."/>
            <person name="Kang S.W."/>
            <person name="Park J.E."/>
            <person name="Choi S.H."/>
            <person name="Han K.I."/>
            <person name="Lee K.C."/>
            <person name="Eom M.K."/>
            <person name="Suh M.K."/>
            <person name="Lee D.H."/>
            <person name="Yoon H."/>
            <person name="Kim B."/>
            <person name="Yang S.J."/>
            <person name="Lee J.S."/>
            <person name="Lee J.H."/>
        </authorList>
    </citation>
    <scope>NUCLEOTIDE SEQUENCE [LARGE SCALE GENOMIC DNA]</scope>
    <source>
        <strain evidence="8 9">KCTC 15687</strain>
    </source>
</reference>
<keyword evidence="8" id="KW-0645">Protease</keyword>
<keyword evidence="3 6" id="KW-1133">Transmembrane helix</keyword>